<evidence type="ECO:0000256" key="6">
    <source>
        <dbReference type="ARBA" id="ARBA00023274"/>
    </source>
</evidence>
<dbReference type="InterPro" id="IPR019927">
    <property type="entry name" value="Ribosomal_uL3_bac/org-type"/>
</dbReference>
<dbReference type="GO" id="GO:0003735">
    <property type="term" value="F:structural constituent of ribosome"/>
    <property type="evidence" value="ECO:0007669"/>
    <property type="project" value="InterPro"/>
</dbReference>
<dbReference type="PANTHER" id="PTHR11229:SF8">
    <property type="entry name" value="LARGE RIBOSOMAL SUBUNIT PROTEIN UL3M"/>
    <property type="match status" value="1"/>
</dbReference>
<dbReference type="GO" id="GO:0006412">
    <property type="term" value="P:translation"/>
    <property type="evidence" value="ECO:0007669"/>
    <property type="project" value="InterPro"/>
</dbReference>
<protein>
    <recommendedName>
        <fullName evidence="7">Large ribosomal subunit protein uL3m</fullName>
    </recommendedName>
</protein>
<keyword evidence="5" id="KW-0496">Mitochondrion</keyword>
<dbReference type="EMBL" id="NHYE01000937">
    <property type="protein sequence ID" value="PPR01498.1"/>
    <property type="molecule type" value="Genomic_DNA"/>
</dbReference>
<dbReference type="GO" id="GO:0005762">
    <property type="term" value="C:mitochondrial large ribosomal subunit"/>
    <property type="evidence" value="ECO:0007669"/>
    <property type="project" value="TreeGrafter"/>
</dbReference>
<organism evidence="10 11">
    <name type="scientific">Gymnopilus dilepis</name>
    <dbReference type="NCBI Taxonomy" id="231916"/>
    <lineage>
        <taxon>Eukaryota</taxon>
        <taxon>Fungi</taxon>
        <taxon>Dikarya</taxon>
        <taxon>Basidiomycota</taxon>
        <taxon>Agaricomycotina</taxon>
        <taxon>Agaricomycetes</taxon>
        <taxon>Agaricomycetidae</taxon>
        <taxon>Agaricales</taxon>
        <taxon>Agaricineae</taxon>
        <taxon>Hymenogastraceae</taxon>
        <taxon>Gymnopilus</taxon>
    </lineage>
</organism>
<dbReference type="PROSITE" id="PS00474">
    <property type="entry name" value="RIBOSOMAL_L3"/>
    <property type="match status" value="1"/>
</dbReference>
<dbReference type="FunFam" id="2.40.30.10:FF:000004">
    <property type="entry name" value="50S ribosomal protein L3"/>
    <property type="match status" value="1"/>
</dbReference>
<dbReference type="Gene3D" id="3.30.160.810">
    <property type="match status" value="1"/>
</dbReference>
<dbReference type="OrthoDB" id="274683at2759"/>
<evidence type="ECO:0000256" key="4">
    <source>
        <dbReference type="ARBA" id="ARBA00022980"/>
    </source>
</evidence>
<evidence type="ECO:0000256" key="8">
    <source>
        <dbReference type="RuleBase" id="RU003905"/>
    </source>
</evidence>
<dbReference type="Pfam" id="PF00297">
    <property type="entry name" value="Ribosomal_L3"/>
    <property type="match status" value="1"/>
</dbReference>
<keyword evidence="6 8" id="KW-0687">Ribonucleoprotein</keyword>
<sequence>MTVEPVSVKSAATSLAPEAPKKWTPNSVRTGLIARKRGMIAMWNDQGVRIPVTVLQLENCQVTANIKTVRRDHTEYHAVQVAACDRPEKTTTRQMLGHFRKARVSPKRIVKEFPVSPDAHVPVGTTLSAIHFVPGQFVDVIANSIGKGFQGGMKRWGFHGLAASHGVSISHRSSGSTGQHQDPGRVFPGKKMPGRMGNRRITTQNLAVVRVDTSLNLIFVKGAVPGVDDAHVLIRDAKKKMLALSAHNQAKGLYEKVLPKGVDDLPFPAGTAELAASLPPVIESPAYRRSPFLPLDQYYFLLSSTMPSTNPEKSREVNNLLHTLRGEQFRQLQNLRGSRIHSLTIRSHNAPTLPVGLTLPEYELSSQHSTPSHPSQGSYSGPAPPKSWRHAPERGVHDTPTWRAKALSLVGSYDSMDNFTDPTKVPSLALLCLQMILVDCTSKRELQRVTPFIPPHLRRDLIRHCAIHSPLPEWKLYTLFNVHGHADGEIIIVGPSASLRDQHFLRHTLIGDDTTVSLESSNWEEEDPSSSLETLVLVSTRLSTSTLLTFPPTLTHLALIDISTPVSLQRLPKLCPLLVVLDLSYNHWLNDTNGDIPVALDKIEWSRWSHLQVVGLRECKISPELTGKINKGRWDDVNIVR</sequence>
<keyword evidence="3" id="KW-0809">Transit peptide</keyword>
<proteinExistence type="inferred from homology"/>
<dbReference type="InterPro" id="IPR032675">
    <property type="entry name" value="LRR_dom_sf"/>
</dbReference>
<comment type="subcellular location">
    <subcellularLocation>
        <location evidence="1">Mitochondrion</location>
    </subcellularLocation>
</comment>
<dbReference type="HAMAP" id="MF_01325_B">
    <property type="entry name" value="Ribosomal_uL3_B"/>
    <property type="match status" value="1"/>
</dbReference>
<dbReference type="InterPro" id="IPR000597">
    <property type="entry name" value="Ribosomal_uL3"/>
</dbReference>
<evidence type="ECO:0000256" key="5">
    <source>
        <dbReference type="ARBA" id="ARBA00023128"/>
    </source>
</evidence>
<keyword evidence="11" id="KW-1185">Reference proteome</keyword>
<evidence type="ECO:0000256" key="9">
    <source>
        <dbReference type="SAM" id="MobiDB-lite"/>
    </source>
</evidence>
<dbReference type="Gene3D" id="3.80.10.10">
    <property type="entry name" value="Ribonuclease Inhibitor"/>
    <property type="match status" value="1"/>
</dbReference>
<feature type="compositionally biased region" description="Polar residues" evidence="9">
    <location>
        <begin position="170"/>
        <end position="180"/>
    </location>
</feature>
<feature type="region of interest" description="Disordered" evidence="9">
    <location>
        <begin position="363"/>
        <end position="396"/>
    </location>
</feature>
<comment type="caution">
    <text evidence="10">The sequence shown here is derived from an EMBL/GenBank/DDBJ whole genome shotgun (WGS) entry which is preliminary data.</text>
</comment>
<evidence type="ECO:0000313" key="10">
    <source>
        <dbReference type="EMBL" id="PPR01498.1"/>
    </source>
</evidence>
<dbReference type="InterPro" id="IPR009000">
    <property type="entry name" value="Transl_B-barrel_sf"/>
</dbReference>
<dbReference type="Proteomes" id="UP000284706">
    <property type="component" value="Unassembled WGS sequence"/>
</dbReference>
<dbReference type="Gene3D" id="2.40.30.10">
    <property type="entry name" value="Translation factors"/>
    <property type="match status" value="1"/>
</dbReference>
<feature type="region of interest" description="Disordered" evidence="9">
    <location>
        <begin position="169"/>
        <end position="197"/>
    </location>
</feature>
<feature type="region of interest" description="Disordered" evidence="9">
    <location>
        <begin position="1"/>
        <end position="24"/>
    </location>
</feature>
<evidence type="ECO:0000256" key="2">
    <source>
        <dbReference type="ARBA" id="ARBA00006540"/>
    </source>
</evidence>
<evidence type="ECO:0000313" key="11">
    <source>
        <dbReference type="Proteomes" id="UP000284706"/>
    </source>
</evidence>
<keyword evidence="4 8" id="KW-0689">Ribosomal protein</keyword>
<dbReference type="STRING" id="231916.A0A409YES5"/>
<evidence type="ECO:0000256" key="1">
    <source>
        <dbReference type="ARBA" id="ARBA00004173"/>
    </source>
</evidence>
<dbReference type="PANTHER" id="PTHR11229">
    <property type="entry name" value="50S RIBOSOMAL PROTEIN L3"/>
    <property type="match status" value="1"/>
</dbReference>
<dbReference type="SUPFAM" id="SSF50447">
    <property type="entry name" value="Translation proteins"/>
    <property type="match status" value="1"/>
</dbReference>
<evidence type="ECO:0000256" key="3">
    <source>
        <dbReference type="ARBA" id="ARBA00022946"/>
    </source>
</evidence>
<comment type="similarity">
    <text evidence="2 8">Belongs to the universal ribosomal protein uL3 family.</text>
</comment>
<dbReference type="InterPro" id="IPR019926">
    <property type="entry name" value="Ribosomal_uL3_CS"/>
</dbReference>
<dbReference type="InParanoid" id="A0A409YES5"/>
<feature type="compositionally biased region" description="Low complexity" evidence="9">
    <location>
        <begin position="365"/>
        <end position="378"/>
    </location>
</feature>
<reference evidence="10 11" key="1">
    <citation type="journal article" date="2018" name="Evol. Lett.">
        <title>Horizontal gene cluster transfer increased hallucinogenic mushroom diversity.</title>
        <authorList>
            <person name="Reynolds H.T."/>
            <person name="Vijayakumar V."/>
            <person name="Gluck-Thaler E."/>
            <person name="Korotkin H.B."/>
            <person name="Matheny P.B."/>
            <person name="Slot J.C."/>
        </authorList>
    </citation>
    <scope>NUCLEOTIDE SEQUENCE [LARGE SCALE GENOMIC DNA]</scope>
    <source>
        <strain evidence="10 11">SRW20</strain>
    </source>
</reference>
<gene>
    <name evidence="10" type="ORF">CVT26_015121</name>
</gene>
<dbReference type="AlphaFoldDB" id="A0A409YES5"/>
<dbReference type="NCBIfam" id="TIGR03625">
    <property type="entry name" value="L3_bact"/>
    <property type="match status" value="1"/>
</dbReference>
<accession>A0A409YES5</accession>
<name>A0A409YES5_9AGAR</name>
<dbReference type="SUPFAM" id="SSF52047">
    <property type="entry name" value="RNI-like"/>
    <property type="match status" value="1"/>
</dbReference>
<evidence type="ECO:0000256" key="7">
    <source>
        <dbReference type="ARBA" id="ARBA00035209"/>
    </source>
</evidence>